<dbReference type="InterPro" id="IPR019606">
    <property type="entry name" value="GerMN"/>
</dbReference>
<dbReference type="SMART" id="SM00909">
    <property type="entry name" value="Germane"/>
    <property type="match status" value="1"/>
</dbReference>
<organism evidence="3 4">
    <name type="scientific">Candidatus Yanofskybacteria bacterium RIFCSPHIGHO2_02_FULL_39_10</name>
    <dbReference type="NCBI Taxonomy" id="1802674"/>
    <lineage>
        <taxon>Bacteria</taxon>
        <taxon>Candidatus Yanofskyibacteriota</taxon>
    </lineage>
</organism>
<evidence type="ECO:0000259" key="2">
    <source>
        <dbReference type="SMART" id="SM00909"/>
    </source>
</evidence>
<protein>
    <recommendedName>
        <fullName evidence="2">GerMN domain-containing protein</fullName>
    </recommendedName>
</protein>
<feature type="domain" description="GerMN" evidence="2">
    <location>
        <begin position="96"/>
        <end position="187"/>
    </location>
</feature>
<dbReference type="Proteomes" id="UP000178908">
    <property type="component" value="Unassembled WGS sequence"/>
</dbReference>
<dbReference type="AlphaFoldDB" id="A0A1F8F6P1"/>
<sequence length="188" mass="20841">MKKYQIVILSFALGISALTMFVGWFVDTKDIVEPTPDVVLEYSSIKVFFARPEAGPPMAENTAQDPNSLYCDRTYPISRVISRPTNNPESRLGEFAYVALRELLKGPTETERAQGFFTLINSGTKIQKISIVEGIATADFSEVLNEGVAGSCRVMAIRSQITETLKQFPEIKEVIISVNDDSETILQP</sequence>
<keyword evidence="1" id="KW-0812">Transmembrane</keyword>
<name>A0A1F8F6P1_9BACT</name>
<feature type="transmembrane region" description="Helical" evidence="1">
    <location>
        <begin position="7"/>
        <end position="26"/>
    </location>
</feature>
<proteinExistence type="predicted"/>
<evidence type="ECO:0000313" key="4">
    <source>
        <dbReference type="Proteomes" id="UP000178908"/>
    </source>
</evidence>
<gene>
    <name evidence="3" type="ORF">A3C61_02250</name>
</gene>
<dbReference type="Pfam" id="PF10646">
    <property type="entry name" value="Germane"/>
    <property type="match status" value="1"/>
</dbReference>
<evidence type="ECO:0000313" key="3">
    <source>
        <dbReference type="EMBL" id="OGN07939.1"/>
    </source>
</evidence>
<accession>A0A1F8F6P1</accession>
<dbReference type="EMBL" id="MGJO01000060">
    <property type="protein sequence ID" value="OGN07939.1"/>
    <property type="molecule type" value="Genomic_DNA"/>
</dbReference>
<comment type="caution">
    <text evidence="3">The sequence shown here is derived from an EMBL/GenBank/DDBJ whole genome shotgun (WGS) entry which is preliminary data.</text>
</comment>
<keyword evidence="1" id="KW-0472">Membrane</keyword>
<evidence type="ECO:0000256" key="1">
    <source>
        <dbReference type="SAM" id="Phobius"/>
    </source>
</evidence>
<reference evidence="3 4" key="1">
    <citation type="journal article" date="2016" name="Nat. Commun.">
        <title>Thousands of microbial genomes shed light on interconnected biogeochemical processes in an aquifer system.</title>
        <authorList>
            <person name="Anantharaman K."/>
            <person name="Brown C.T."/>
            <person name="Hug L.A."/>
            <person name="Sharon I."/>
            <person name="Castelle C.J."/>
            <person name="Probst A.J."/>
            <person name="Thomas B.C."/>
            <person name="Singh A."/>
            <person name="Wilkins M.J."/>
            <person name="Karaoz U."/>
            <person name="Brodie E.L."/>
            <person name="Williams K.H."/>
            <person name="Hubbard S.S."/>
            <person name="Banfield J.F."/>
        </authorList>
    </citation>
    <scope>NUCLEOTIDE SEQUENCE [LARGE SCALE GENOMIC DNA]</scope>
</reference>
<keyword evidence="1" id="KW-1133">Transmembrane helix</keyword>